<dbReference type="OrthoDB" id="5558646at2759"/>
<comment type="subcellular location">
    <subcellularLocation>
        <location evidence="2 15">Secreted</location>
    </subcellularLocation>
</comment>
<sequence length="398" mass="40114">MKSSTFGMLALAAAAKMVDAHTTVFAVWINGEDQGLGNSASGYIRSPPSNSPVKDVTSTDITCNVNGDQAAAKTLSVKGGDVVTFEWHHDSRDASDDIIASSHKGPVMVYMAPTTAGSSGKNWVKIAEDGYSDGTWAVDTLIANSGKHNITVPDVPAGDYLFRPEIIALHEANNEGGAQFYMECVQFKVTSDGANTLPEGVSLPGAYSATDAGILFNMYGSFDSYPIPGPSVWDGTSSGSSSSASSSSSSAAAAVVATSSSSSSIEAVTTKGAVAAVSTAAAVAPTTTAAPTTFATAVASTKKATACRNKTKSSAQASAAATTAAAVAETTSSTAAAVAVETTAAAAAASSSSSSASSGTAGKYERCGGQGWTGATTCVDGWTCKQWNPYYYQCVESA</sequence>
<evidence type="ECO:0000256" key="12">
    <source>
        <dbReference type="ARBA" id="ARBA00023326"/>
    </source>
</evidence>
<dbReference type="GO" id="GO:0005576">
    <property type="term" value="C:extracellular region"/>
    <property type="evidence" value="ECO:0007669"/>
    <property type="project" value="UniProtKB-SubCell"/>
</dbReference>
<protein>
    <recommendedName>
        <fullName evidence="15">AA9 family lytic polysaccharide monooxygenase</fullName>
        <ecNumber evidence="15">1.14.99.56</ecNumber>
    </recommendedName>
    <alternativeName>
        <fullName evidence="15">Endo-beta-1,4-glucanase</fullName>
    </alternativeName>
    <alternativeName>
        <fullName evidence="15">Glycosyl hydrolase 61 family protein</fullName>
    </alternativeName>
</protein>
<comment type="similarity">
    <text evidence="13">Belongs to the polysaccharide monooxygenase AA9 family.</text>
</comment>
<evidence type="ECO:0000256" key="10">
    <source>
        <dbReference type="ARBA" id="ARBA00023157"/>
    </source>
</evidence>
<keyword evidence="3 15" id="KW-0964">Secreted</keyword>
<keyword evidence="5 16" id="KW-0732">Signal</keyword>
<evidence type="ECO:0000259" key="17">
    <source>
        <dbReference type="PROSITE" id="PS51164"/>
    </source>
</evidence>
<dbReference type="InterPro" id="IPR049892">
    <property type="entry name" value="AA9"/>
</dbReference>
<dbReference type="Pfam" id="PF03443">
    <property type="entry name" value="AA9"/>
    <property type="match status" value="1"/>
</dbReference>
<dbReference type="SMART" id="SM00236">
    <property type="entry name" value="fCBD"/>
    <property type="match status" value="1"/>
</dbReference>
<keyword evidence="6 15" id="KW-0136">Cellulose degradation</keyword>
<comment type="domain">
    <text evidence="15">Has a modular structure: an endo-beta-1,4-glucanase catalytic module at the N-terminus, a linker rich in serines and threonines, and a C-terminal carbohydrate-binding module (CBM).</text>
</comment>
<dbReference type="SUPFAM" id="SSF57180">
    <property type="entry name" value="Cellulose-binding domain"/>
    <property type="match status" value="1"/>
</dbReference>
<comment type="function">
    <text evidence="15">Lytic polysaccharide monooxygenase (LMPO) that depolymerizes crystalline and amorphous polysaccharides via the oxidation of scissile alpha- or beta-(1-4)-glycosidic bonds, yielding C1 and/or C4 oxidation products. Catalysis by LPMOs requires the reduction of the active-site copper from Cu(II) to Cu(I) by a reducing agent and H(2)O(2) or O(2) as a cosubstrate.</text>
</comment>
<evidence type="ECO:0000256" key="6">
    <source>
        <dbReference type="ARBA" id="ARBA00023001"/>
    </source>
</evidence>
<evidence type="ECO:0000256" key="14">
    <source>
        <dbReference type="ARBA" id="ARBA00045077"/>
    </source>
</evidence>
<dbReference type="GO" id="GO:0030248">
    <property type="term" value="F:cellulose binding"/>
    <property type="evidence" value="ECO:0007669"/>
    <property type="project" value="UniProtKB-UniRule"/>
</dbReference>
<dbReference type="GeneID" id="37139144"/>
<dbReference type="VEuPathDB" id="FungiDB:BO82DRAFT_358825"/>
<dbReference type="RefSeq" id="XP_025486980.1">
    <property type="nucleotide sequence ID" value="XM_025636403.1"/>
</dbReference>
<evidence type="ECO:0000256" key="15">
    <source>
        <dbReference type="RuleBase" id="RU368122"/>
    </source>
</evidence>
<evidence type="ECO:0000256" key="7">
    <source>
        <dbReference type="ARBA" id="ARBA00023002"/>
    </source>
</evidence>
<dbReference type="InterPro" id="IPR000254">
    <property type="entry name" value="CBD"/>
</dbReference>
<evidence type="ECO:0000256" key="2">
    <source>
        <dbReference type="ARBA" id="ARBA00004613"/>
    </source>
</evidence>
<dbReference type="STRING" id="1448315.A0A319BZ86"/>
<keyword evidence="4" id="KW-0479">Metal-binding</keyword>
<keyword evidence="8" id="KW-0186">Copper</keyword>
<dbReference type="PROSITE" id="PS51164">
    <property type="entry name" value="CBM1_2"/>
    <property type="match status" value="1"/>
</dbReference>
<evidence type="ECO:0000256" key="5">
    <source>
        <dbReference type="ARBA" id="ARBA00022729"/>
    </source>
</evidence>
<comment type="cofactor">
    <cofactor evidence="1">
        <name>Cu(2+)</name>
        <dbReference type="ChEBI" id="CHEBI:29036"/>
    </cofactor>
</comment>
<dbReference type="PANTHER" id="PTHR33353:SF17">
    <property type="entry name" value="ENDO-BETA-1,4-GLUCANASE D"/>
    <property type="match status" value="1"/>
</dbReference>
<keyword evidence="10 15" id="KW-1015">Disulfide bond</keyword>
<dbReference type="GO" id="GO:0008810">
    <property type="term" value="F:cellulase activity"/>
    <property type="evidence" value="ECO:0007669"/>
    <property type="project" value="UniProtKB-UniRule"/>
</dbReference>
<comment type="catalytic activity">
    <reaction evidence="14 15">
        <text>[(1-&gt;4)-beta-D-glucosyl]n+m + reduced acceptor + O2 = 4-dehydro-beta-D-glucosyl-[(1-&gt;4)-beta-D-glucosyl]n-1 + [(1-&gt;4)-beta-D-glucosyl]m + acceptor + H2O.</text>
        <dbReference type="EC" id="1.14.99.56"/>
    </reaction>
</comment>
<gene>
    <name evidence="18" type="ORF">BO82DRAFT_358825</name>
</gene>
<dbReference type="AlphaFoldDB" id="A0A319BZ86"/>
<proteinExistence type="inferred from homology"/>
<keyword evidence="7" id="KW-0560">Oxidoreductase</keyword>
<evidence type="ECO:0000256" key="1">
    <source>
        <dbReference type="ARBA" id="ARBA00001973"/>
    </source>
</evidence>
<dbReference type="PANTHER" id="PTHR33353">
    <property type="entry name" value="PUTATIVE (AFU_ORTHOLOGUE AFUA_1G12560)-RELATED"/>
    <property type="match status" value="1"/>
</dbReference>
<dbReference type="GO" id="GO:0004497">
    <property type="term" value="F:monooxygenase activity"/>
    <property type="evidence" value="ECO:0007669"/>
    <property type="project" value="UniProtKB-KW"/>
</dbReference>
<keyword evidence="19" id="KW-1185">Reference proteome</keyword>
<dbReference type="EMBL" id="KZ821751">
    <property type="protein sequence ID" value="PYH76780.1"/>
    <property type="molecule type" value="Genomic_DNA"/>
</dbReference>
<dbReference type="PROSITE" id="PS00562">
    <property type="entry name" value="CBM1_1"/>
    <property type="match status" value="1"/>
</dbReference>
<name>A0A319BZ86_9EURO</name>
<feature type="chain" id="PRO_5016403956" description="AA9 family lytic polysaccharide monooxygenase" evidence="16">
    <location>
        <begin position="21"/>
        <end position="398"/>
    </location>
</feature>
<dbReference type="GO" id="GO:0030245">
    <property type="term" value="P:cellulose catabolic process"/>
    <property type="evidence" value="ECO:0007669"/>
    <property type="project" value="UniProtKB-UniRule"/>
</dbReference>
<evidence type="ECO:0000313" key="18">
    <source>
        <dbReference type="EMBL" id="PYH76780.1"/>
    </source>
</evidence>
<reference evidence="18 19" key="1">
    <citation type="submission" date="2016-12" db="EMBL/GenBank/DDBJ databases">
        <title>The genomes of Aspergillus section Nigri reveals drivers in fungal speciation.</title>
        <authorList>
            <consortium name="DOE Joint Genome Institute"/>
            <person name="Vesth T.C."/>
            <person name="Nybo J."/>
            <person name="Theobald S."/>
            <person name="Brandl J."/>
            <person name="Frisvad J.C."/>
            <person name="Nielsen K.F."/>
            <person name="Lyhne E.K."/>
            <person name="Kogle M.E."/>
            <person name="Kuo A."/>
            <person name="Riley R."/>
            <person name="Clum A."/>
            <person name="Nolan M."/>
            <person name="Lipzen A."/>
            <person name="Salamov A."/>
            <person name="Henrissat B."/>
            <person name="Wiebenga A."/>
            <person name="De Vries R.P."/>
            <person name="Grigoriev I.V."/>
            <person name="Mortensen U.H."/>
            <person name="Andersen M.R."/>
            <person name="Baker S.E."/>
        </authorList>
    </citation>
    <scope>NUCLEOTIDE SEQUENCE [LARGE SCALE GENOMIC DNA]</scope>
    <source>
        <strain evidence="18 19">CBS 121591</strain>
    </source>
</reference>
<evidence type="ECO:0000256" key="8">
    <source>
        <dbReference type="ARBA" id="ARBA00023008"/>
    </source>
</evidence>
<evidence type="ECO:0000313" key="19">
    <source>
        <dbReference type="Proteomes" id="UP000248340"/>
    </source>
</evidence>
<dbReference type="InterPro" id="IPR035971">
    <property type="entry name" value="CBD_sf"/>
</dbReference>
<evidence type="ECO:0000256" key="3">
    <source>
        <dbReference type="ARBA" id="ARBA00022525"/>
    </source>
</evidence>
<keyword evidence="11 15" id="KW-0119">Carbohydrate metabolism</keyword>
<dbReference type="EC" id="1.14.99.56" evidence="15"/>
<evidence type="ECO:0000256" key="16">
    <source>
        <dbReference type="SAM" id="SignalP"/>
    </source>
</evidence>
<dbReference type="Pfam" id="PF00734">
    <property type="entry name" value="CBM_1"/>
    <property type="match status" value="1"/>
</dbReference>
<evidence type="ECO:0000256" key="9">
    <source>
        <dbReference type="ARBA" id="ARBA00023033"/>
    </source>
</evidence>
<keyword evidence="9" id="KW-0503">Monooxygenase</keyword>
<feature type="signal peptide" evidence="16">
    <location>
        <begin position="1"/>
        <end position="20"/>
    </location>
</feature>
<evidence type="ECO:0000256" key="4">
    <source>
        <dbReference type="ARBA" id="ARBA00022723"/>
    </source>
</evidence>
<evidence type="ECO:0000256" key="11">
    <source>
        <dbReference type="ARBA" id="ARBA00023277"/>
    </source>
</evidence>
<dbReference type="InterPro" id="IPR005103">
    <property type="entry name" value="AA9_LPMO"/>
</dbReference>
<feature type="domain" description="CBM1" evidence="17">
    <location>
        <begin position="359"/>
        <end position="395"/>
    </location>
</feature>
<dbReference type="Gene3D" id="2.70.50.70">
    <property type="match status" value="1"/>
</dbReference>
<dbReference type="Proteomes" id="UP000248340">
    <property type="component" value="Unassembled WGS sequence"/>
</dbReference>
<organism evidence="18 19">
    <name type="scientific">Aspergillus uvarum CBS 121591</name>
    <dbReference type="NCBI Taxonomy" id="1448315"/>
    <lineage>
        <taxon>Eukaryota</taxon>
        <taxon>Fungi</taxon>
        <taxon>Dikarya</taxon>
        <taxon>Ascomycota</taxon>
        <taxon>Pezizomycotina</taxon>
        <taxon>Eurotiomycetes</taxon>
        <taxon>Eurotiomycetidae</taxon>
        <taxon>Eurotiales</taxon>
        <taxon>Aspergillaceae</taxon>
        <taxon>Aspergillus</taxon>
        <taxon>Aspergillus subgen. Circumdati</taxon>
    </lineage>
</organism>
<dbReference type="GO" id="GO:0046872">
    <property type="term" value="F:metal ion binding"/>
    <property type="evidence" value="ECO:0007669"/>
    <property type="project" value="UniProtKB-KW"/>
</dbReference>
<evidence type="ECO:0000256" key="13">
    <source>
        <dbReference type="ARBA" id="ARBA00044502"/>
    </source>
</evidence>
<dbReference type="CDD" id="cd21175">
    <property type="entry name" value="LPMO_AA9"/>
    <property type="match status" value="1"/>
</dbReference>
<accession>A0A319BZ86</accession>
<keyword evidence="12 15" id="KW-0624">Polysaccharide degradation</keyword>